<accession>A0A2N9X657</accession>
<evidence type="ECO:0000256" key="1">
    <source>
        <dbReference type="SAM" id="Phobius"/>
    </source>
</evidence>
<dbReference type="NCBIfam" id="TIGR02532">
    <property type="entry name" value="IV_pilin_GFxxxE"/>
    <property type="match status" value="1"/>
</dbReference>
<reference evidence="2" key="1">
    <citation type="journal article" date="2017" name="MBio">
        <title>Type VI secretion-mediated competition in the bee gut microbiome.</title>
        <authorList>
            <person name="Steele M.I."/>
            <person name="Kwong W.K."/>
            <person name="Powell J.E."/>
            <person name="Whiteley M."/>
            <person name="Moran N.A."/>
        </authorList>
    </citation>
    <scope>NUCLEOTIDE SEQUENCE [LARGE SCALE GENOMIC DNA]</scope>
    <source>
        <strain evidence="2">WkB273</strain>
    </source>
</reference>
<feature type="transmembrane region" description="Helical" evidence="1">
    <location>
        <begin position="7"/>
        <end position="31"/>
    </location>
</feature>
<dbReference type="AlphaFoldDB" id="A0A2N9X657"/>
<name>A0A2N9X657_9NEIS</name>
<dbReference type="Pfam" id="PF07963">
    <property type="entry name" value="N_methyl"/>
    <property type="match status" value="1"/>
</dbReference>
<dbReference type="InterPro" id="IPR012902">
    <property type="entry name" value="N_methyl_site"/>
</dbReference>
<dbReference type="InterPro" id="IPR038415">
    <property type="entry name" value="Pilin_PilX-like_sf"/>
</dbReference>
<dbReference type="Gene3D" id="3.30.540.20">
    <property type="match status" value="1"/>
</dbReference>
<comment type="caution">
    <text evidence="2">The sequence shown here is derived from an EMBL/GenBank/DDBJ whole genome shotgun (WGS) entry which is preliminary data.</text>
</comment>
<evidence type="ECO:0000313" key="3">
    <source>
        <dbReference type="Proteomes" id="UP000230202"/>
    </source>
</evidence>
<dbReference type="EMBL" id="MEIL01000029">
    <property type="protein sequence ID" value="PIT38660.1"/>
    <property type="molecule type" value="Genomic_DNA"/>
</dbReference>
<keyword evidence="1" id="KW-0812">Transmembrane</keyword>
<protein>
    <recommendedName>
        <fullName evidence="4">Prepilin-type N-terminal cleavage/methylation domain-containing protein</fullName>
    </recommendedName>
</protein>
<dbReference type="SUPFAM" id="SSF54523">
    <property type="entry name" value="Pili subunits"/>
    <property type="match status" value="1"/>
</dbReference>
<proteinExistence type="predicted"/>
<dbReference type="Proteomes" id="UP000230202">
    <property type="component" value="Unassembled WGS sequence"/>
</dbReference>
<keyword evidence="3" id="KW-1185">Reference proteome</keyword>
<evidence type="ECO:0008006" key="4">
    <source>
        <dbReference type="Google" id="ProtNLM"/>
    </source>
</evidence>
<gene>
    <name evidence="2" type="ORF">BHC54_09080</name>
</gene>
<keyword evidence="1" id="KW-0472">Membrane</keyword>
<keyword evidence="1" id="KW-1133">Transmembrane helix</keyword>
<sequence length="151" mass="16599">MRKYNNGFTLIELIIAVAVMGILVALALPAYDNYIEKADLADATSTLIMINQDVAQQKLSLFNSNIQKSNIDEAIKNHVGKNTNVDRKYTIAGVCDSTDNCSDFHLYAEPKGGINLKKSIWMSSDSSTYICDNKDISNISDPSGSPECKKQ</sequence>
<dbReference type="RefSeq" id="WP_100152542.1">
    <property type="nucleotide sequence ID" value="NZ_MEIL01000029.1"/>
</dbReference>
<organism evidence="2 3">
    <name type="scientific">Snodgrassella alvi</name>
    <dbReference type="NCBI Taxonomy" id="1196083"/>
    <lineage>
        <taxon>Bacteria</taxon>
        <taxon>Pseudomonadati</taxon>
        <taxon>Pseudomonadota</taxon>
        <taxon>Betaproteobacteria</taxon>
        <taxon>Neisseriales</taxon>
        <taxon>Neisseriaceae</taxon>
        <taxon>Snodgrassella</taxon>
    </lineage>
</organism>
<evidence type="ECO:0000313" key="2">
    <source>
        <dbReference type="EMBL" id="PIT38660.1"/>
    </source>
</evidence>
<dbReference type="InterPro" id="IPR045584">
    <property type="entry name" value="Pilin-like"/>
</dbReference>